<dbReference type="GO" id="GO:0098552">
    <property type="term" value="C:side of membrane"/>
    <property type="evidence" value="ECO:0007669"/>
    <property type="project" value="UniProtKB-KW"/>
</dbReference>
<evidence type="ECO:0000256" key="7">
    <source>
        <dbReference type="ARBA" id="ARBA00023180"/>
    </source>
</evidence>
<organism evidence="11">
    <name type="scientific">Bactrocera dorsalis</name>
    <name type="common">Oriental fruit fly</name>
    <name type="synonym">Dacus dorsalis</name>
    <dbReference type="NCBI Taxonomy" id="27457"/>
    <lineage>
        <taxon>Eukaryota</taxon>
        <taxon>Metazoa</taxon>
        <taxon>Ecdysozoa</taxon>
        <taxon>Arthropoda</taxon>
        <taxon>Hexapoda</taxon>
        <taxon>Insecta</taxon>
        <taxon>Pterygota</taxon>
        <taxon>Neoptera</taxon>
        <taxon>Endopterygota</taxon>
        <taxon>Diptera</taxon>
        <taxon>Brachycera</taxon>
        <taxon>Muscomorpha</taxon>
        <taxon>Tephritoidea</taxon>
        <taxon>Tephritidae</taxon>
        <taxon>Bactrocera</taxon>
        <taxon>Bactrocera</taxon>
    </lineage>
</organism>
<evidence type="ECO:0000256" key="6">
    <source>
        <dbReference type="ARBA" id="ARBA00023136"/>
    </source>
</evidence>
<sequence length="147" mass="15648">MVSAVKSMLAFAVIASVACSAFAVQCYICDSVTNPKCGQKFEASDDMKYDCARVSPPRFLQNFFNVHNATGCMRKVLDIPGHPQVIRGCFYGDVSNTQSGCQADPSLPFVKQLSCDVCSGNLCNGSSATAPIAAAIVLFFALARMLS</sequence>
<dbReference type="InterPro" id="IPR031424">
    <property type="entry name" value="QVR-like"/>
</dbReference>
<evidence type="ECO:0000256" key="10">
    <source>
        <dbReference type="SAM" id="SignalP"/>
    </source>
</evidence>
<dbReference type="Pfam" id="PF17064">
    <property type="entry name" value="QVR"/>
    <property type="match status" value="1"/>
</dbReference>
<keyword evidence="6 9" id="KW-0472">Membrane</keyword>
<keyword evidence="4 10" id="KW-0732">Signal</keyword>
<dbReference type="GO" id="GO:0032222">
    <property type="term" value="P:regulation of synaptic transmission, cholinergic"/>
    <property type="evidence" value="ECO:0007669"/>
    <property type="project" value="InterPro"/>
</dbReference>
<evidence type="ECO:0000256" key="5">
    <source>
        <dbReference type="ARBA" id="ARBA00022989"/>
    </source>
</evidence>
<dbReference type="AlphaFoldDB" id="A0A034WGA7"/>
<feature type="transmembrane region" description="Helical" evidence="9">
    <location>
        <begin position="128"/>
        <end position="146"/>
    </location>
</feature>
<evidence type="ECO:0000256" key="3">
    <source>
        <dbReference type="ARBA" id="ARBA00022692"/>
    </source>
</evidence>
<evidence type="ECO:0000256" key="1">
    <source>
        <dbReference type="ARBA" id="ARBA00004589"/>
    </source>
</evidence>
<evidence type="ECO:0000256" key="9">
    <source>
        <dbReference type="SAM" id="Phobius"/>
    </source>
</evidence>
<accession>A0A034WGA7</accession>
<feature type="chain" id="PRO_5007369208" evidence="10">
    <location>
        <begin position="24"/>
        <end position="147"/>
    </location>
</feature>
<dbReference type="PANTHER" id="PTHR33562">
    <property type="entry name" value="ATILLA, ISOFORM B-RELATED-RELATED"/>
    <property type="match status" value="1"/>
</dbReference>
<dbReference type="PANTHER" id="PTHR33562:SF18">
    <property type="entry name" value="BOUDIN-RELATED"/>
    <property type="match status" value="1"/>
</dbReference>
<dbReference type="InterPro" id="IPR050975">
    <property type="entry name" value="Sleep_regulator"/>
</dbReference>
<protein>
    <submittedName>
        <fullName evidence="11">Uncharacterized protein</fullName>
    </submittedName>
</protein>
<dbReference type="EMBL" id="GAKP01006153">
    <property type="protein sequence ID" value="JAC52799.1"/>
    <property type="molecule type" value="Transcribed_RNA"/>
</dbReference>
<comment type="subcellular location">
    <subcellularLocation>
        <location evidence="1">Membrane</location>
        <topology evidence="1">Lipid-anchor</topology>
        <topology evidence="1">GPI-anchor</topology>
    </subcellularLocation>
</comment>
<keyword evidence="2" id="KW-0336">GPI-anchor</keyword>
<evidence type="ECO:0000256" key="2">
    <source>
        <dbReference type="ARBA" id="ARBA00022622"/>
    </source>
</evidence>
<feature type="signal peptide" evidence="10">
    <location>
        <begin position="1"/>
        <end position="23"/>
    </location>
</feature>
<dbReference type="GO" id="GO:0030431">
    <property type="term" value="P:sleep"/>
    <property type="evidence" value="ECO:0007669"/>
    <property type="project" value="InterPro"/>
</dbReference>
<keyword evidence="7" id="KW-0325">Glycoprotein</keyword>
<dbReference type="OrthoDB" id="6083863at2759"/>
<keyword evidence="5 9" id="KW-1133">Transmembrane helix</keyword>
<keyword evidence="3 9" id="KW-0812">Transmembrane</keyword>
<evidence type="ECO:0000256" key="8">
    <source>
        <dbReference type="ARBA" id="ARBA00023288"/>
    </source>
</evidence>
<name>A0A034WGA7_BACDO</name>
<evidence type="ECO:0000313" key="11">
    <source>
        <dbReference type="EMBL" id="JAC52798.1"/>
    </source>
</evidence>
<dbReference type="EMBL" id="GAKP01006154">
    <property type="protein sequence ID" value="JAC52798.1"/>
    <property type="molecule type" value="Transcribed_RNA"/>
</dbReference>
<reference evidence="11" key="1">
    <citation type="journal article" date="2014" name="BMC Genomics">
        <title>Characterizing the developmental transcriptome of the oriental fruit fly, Bactrocera dorsalis (Diptera: Tephritidae) through comparative genomic analysis with Drosophila melanogaster utilizing modENCODE datasets.</title>
        <authorList>
            <person name="Geib S.M."/>
            <person name="Calla B."/>
            <person name="Hall B."/>
            <person name="Hou S."/>
            <person name="Manoukis N.C."/>
        </authorList>
    </citation>
    <scope>NUCLEOTIDE SEQUENCE</scope>
    <source>
        <strain evidence="11">Punador</strain>
    </source>
</reference>
<evidence type="ECO:0000256" key="4">
    <source>
        <dbReference type="ARBA" id="ARBA00022729"/>
    </source>
</evidence>
<proteinExistence type="predicted"/>
<dbReference type="PROSITE" id="PS51257">
    <property type="entry name" value="PROKAR_LIPOPROTEIN"/>
    <property type="match status" value="1"/>
</dbReference>
<keyword evidence="8" id="KW-0449">Lipoprotein</keyword>